<feature type="domain" description="Rhodopsin" evidence="8">
    <location>
        <begin position="25"/>
        <end position="261"/>
    </location>
</feature>
<evidence type="ECO:0000256" key="4">
    <source>
        <dbReference type="ARBA" id="ARBA00023136"/>
    </source>
</evidence>
<dbReference type="Pfam" id="PF20684">
    <property type="entry name" value="Fung_rhodopsin"/>
    <property type="match status" value="1"/>
</dbReference>
<dbReference type="InterPro" id="IPR052337">
    <property type="entry name" value="SAT4-like"/>
</dbReference>
<dbReference type="AlphaFoldDB" id="A0A9P4R914"/>
<keyword evidence="4 7" id="KW-0472">Membrane</keyword>
<feature type="transmembrane region" description="Helical" evidence="7">
    <location>
        <begin position="82"/>
        <end position="105"/>
    </location>
</feature>
<dbReference type="InterPro" id="IPR049326">
    <property type="entry name" value="Rhodopsin_dom_fungi"/>
</dbReference>
<feature type="transmembrane region" description="Helical" evidence="7">
    <location>
        <begin position="159"/>
        <end position="180"/>
    </location>
</feature>
<reference evidence="9" key="1">
    <citation type="journal article" date="2020" name="Stud. Mycol.">
        <title>101 Dothideomycetes genomes: a test case for predicting lifestyles and emergence of pathogens.</title>
        <authorList>
            <person name="Haridas S."/>
            <person name="Albert R."/>
            <person name="Binder M."/>
            <person name="Bloem J."/>
            <person name="Labutti K."/>
            <person name="Salamov A."/>
            <person name="Andreopoulos B."/>
            <person name="Baker S."/>
            <person name="Barry K."/>
            <person name="Bills G."/>
            <person name="Bluhm B."/>
            <person name="Cannon C."/>
            <person name="Castanera R."/>
            <person name="Culley D."/>
            <person name="Daum C."/>
            <person name="Ezra D."/>
            <person name="Gonzalez J."/>
            <person name="Henrissat B."/>
            <person name="Kuo A."/>
            <person name="Liang C."/>
            <person name="Lipzen A."/>
            <person name="Lutzoni F."/>
            <person name="Magnuson J."/>
            <person name="Mondo S."/>
            <person name="Nolan M."/>
            <person name="Ohm R."/>
            <person name="Pangilinan J."/>
            <person name="Park H.-J."/>
            <person name="Ramirez L."/>
            <person name="Alfaro M."/>
            <person name="Sun H."/>
            <person name="Tritt A."/>
            <person name="Yoshinaga Y."/>
            <person name="Zwiers L.-H."/>
            <person name="Turgeon B."/>
            <person name="Goodwin S."/>
            <person name="Spatafora J."/>
            <person name="Crous P."/>
            <person name="Grigoriev I."/>
        </authorList>
    </citation>
    <scope>NUCLEOTIDE SEQUENCE</scope>
    <source>
        <strain evidence="9">CBS 125425</strain>
    </source>
</reference>
<dbReference type="GO" id="GO:0016020">
    <property type="term" value="C:membrane"/>
    <property type="evidence" value="ECO:0007669"/>
    <property type="project" value="UniProtKB-SubCell"/>
</dbReference>
<proteinExistence type="inferred from homology"/>
<feature type="transmembrane region" description="Helical" evidence="7">
    <location>
        <begin position="201"/>
        <end position="223"/>
    </location>
</feature>
<dbReference type="OrthoDB" id="444631at2759"/>
<evidence type="ECO:0000313" key="10">
    <source>
        <dbReference type="Proteomes" id="UP000799444"/>
    </source>
</evidence>
<comment type="caution">
    <text evidence="9">The sequence shown here is derived from an EMBL/GenBank/DDBJ whole genome shotgun (WGS) entry which is preliminary data.</text>
</comment>
<keyword evidence="3 7" id="KW-1133">Transmembrane helix</keyword>
<evidence type="ECO:0000256" key="5">
    <source>
        <dbReference type="ARBA" id="ARBA00038359"/>
    </source>
</evidence>
<feature type="transmembrane region" description="Helical" evidence="7">
    <location>
        <begin position="6"/>
        <end position="29"/>
    </location>
</feature>
<accession>A0A9P4R914</accession>
<evidence type="ECO:0000256" key="1">
    <source>
        <dbReference type="ARBA" id="ARBA00004141"/>
    </source>
</evidence>
<evidence type="ECO:0000256" key="3">
    <source>
        <dbReference type="ARBA" id="ARBA00022989"/>
    </source>
</evidence>
<feature type="region of interest" description="Disordered" evidence="6">
    <location>
        <begin position="386"/>
        <end position="405"/>
    </location>
</feature>
<evidence type="ECO:0000313" key="9">
    <source>
        <dbReference type="EMBL" id="KAF2741279.1"/>
    </source>
</evidence>
<dbReference type="PANTHER" id="PTHR33048:SF47">
    <property type="entry name" value="INTEGRAL MEMBRANE PROTEIN-RELATED"/>
    <property type="match status" value="1"/>
</dbReference>
<feature type="transmembrane region" description="Helical" evidence="7">
    <location>
        <begin position="41"/>
        <end position="62"/>
    </location>
</feature>
<dbReference type="EMBL" id="ML996097">
    <property type="protein sequence ID" value="KAF2741279.1"/>
    <property type="molecule type" value="Genomic_DNA"/>
</dbReference>
<gene>
    <name evidence="9" type="ORF">EJ04DRAFT_1336</name>
</gene>
<keyword evidence="2 7" id="KW-0812">Transmembrane</keyword>
<comment type="similarity">
    <text evidence="5">Belongs to the SAT4 family.</text>
</comment>
<protein>
    <recommendedName>
        <fullName evidence="8">Rhodopsin domain-containing protein</fullName>
    </recommendedName>
</protein>
<dbReference type="Proteomes" id="UP000799444">
    <property type="component" value="Unassembled WGS sequence"/>
</dbReference>
<evidence type="ECO:0000256" key="6">
    <source>
        <dbReference type="SAM" id="MobiDB-lite"/>
    </source>
</evidence>
<dbReference type="PANTHER" id="PTHR33048">
    <property type="entry name" value="PTH11-LIKE INTEGRAL MEMBRANE PROTEIN (AFU_ORTHOLOGUE AFUA_5G11245)"/>
    <property type="match status" value="1"/>
</dbReference>
<sequence length="405" mass="45051">MAEKEIIALVFCVFLLVLSLAFVAARLYVRCVMLKNAGKDDVFCVIAAFLSIVETAFMFIEIEYGAGKRISELSGKEIEKQRFAVFISMPPYYVELMFIKISIIYQYRRFFLDSIALICYLLLAFVVSTTISFVLLSALQCNPVEGFWKPTPTTKCLDLAVINYSFLAVNAFTDIVLLLLPMPTFWNLKLRSAEKKALIGIFALGGFAALTSILRIPAIAVMQRGGDPGYNGFSVIVWTRIEMGVSVICACLPCLRAPLARWFPNVWGQVTKIGSRGSRRESQQRRSSFALWRQWQKHGEGVSRLESRSGNESIREGADVEEREIGMLEQEVAVAPSQNLPRDGAGMQSGKSSFDKAITVTTTTQHKYSEPFQIPLPEAVGAIAWSDGPPSRSAQSASLVYGKEW</sequence>
<comment type="subcellular location">
    <subcellularLocation>
        <location evidence="1">Membrane</location>
        <topology evidence="1">Multi-pass membrane protein</topology>
    </subcellularLocation>
</comment>
<evidence type="ECO:0000256" key="7">
    <source>
        <dbReference type="SAM" id="Phobius"/>
    </source>
</evidence>
<keyword evidence="10" id="KW-1185">Reference proteome</keyword>
<organism evidence="9 10">
    <name type="scientific">Polyplosphaeria fusca</name>
    <dbReference type="NCBI Taxonomy" id="682080"/>
    <lineage>
        <taxon>Eukaryota</taxon>
        <taxon>Fungi</taxon>
        <taxon>Dikarya</taxon>
        <taxon>Ascomycota</taxon>
        <taxon>Pezizomycotina</taxon>
        <taxon>Dothideomycetes</taxon>
        <taxon>Pleosporomycetidae</taxon>
        <taxon>Pleosporales</taxon>
        <taxon>Tetraplosphaeriaceae</taxon>
        <taxon>Polyplosphaeria</taxon>
    </lineage>
</organism>
<feature type="transmembrane region" description="Helical" evidence="7">
    <location>
        <begin position="117"/>
        <end position="139"/>
    </location>
</feature>
<name>A0A9P4R914_9PLEO</name>
<evidence type="ECO:0000259" key="8">
    <source>
        <dbReference type="Pfam" id="PF20684"/>
    </source>
</evidence>
<evidence type="ECO:0000256" key="2">
    <source>
        <dbReference type="ARBA" id="ARBA00022692"/>
    </source>
</evidence>